<dbReference type="FunFam" id="1.10.40.30:FF:000001">
    <property type="entry name" value="Argininosuccinate lyase"/>
    <property type="match status" value="1"/>
</dbReference>
<evidence type="ECO:0000313" key="12">
    <source>
        <dbReference type="EMBL" id="KAK9799751.1"/>
    </source>
</evidence>
<dbReference type="InterPro" id="IPR020557">
    <property type="entry name" value="Fumarate_lyase_CS"/>
</dbReference>
<comment type="catalytic activity">
    <reaction evidence="1">
        <text>2-(N(omega)-L-arginino)succinate = fumarate + L-arginine</text>
        <dbReference type="Rhea" id="RHEA:24020"/>
        <dbReference type="ChEBI" id="CHEBI:29806"/>
        <dbReference type="ChEBI" id="CHEBI:32682"/>
        <dbReference type="ChEBI" id="CHEBI:57472"/>
        <dbReference type="EC" id="4.3.2.1"/>
    </reaction>
</comment>
<dbReference type="NCBIfam" id="TIGR00838">
    <property type="entry name" value="argH"/>
    <property type="match status" value="1"/>
</dbReference>
<comment type="similarity">
    <text evidence="3">Belongs to the lyase 1 family. Argininosuccinate lyase subfamily.</text>
</comment>
<keyword evidence="13" id="KW-1185">Reference proteome</keyword>
<evidence type="ECO:0000256" key="7">
    <source>
        <dbReference type="ARBA" id="ARBA00023239"/>
    </source>
</evidence>
<evidence type="ECO:0000256" key="1">
    <source>
        <dbReference type="ARBA" id="ARBA00000985"/>
    </source>
</evidence>
<evidence type="ECO:0000256" key="8">
    <source>
        <dbReference type="ARBA" id="ARBA00032749"/>
    </source>
</evidence>
<dbReference type="PRINTS" id="PR00145">
    <property type="entry name" value="ARGSUCLYASE"/>
</dbReference>
<dbReference type="EMBL" id="JALJOQ010000088">
    <property type="protein sequence ID" value="KAK9799751.1"/>
    <property type="molecule type" value="Genomic_DNA"/>
</dbReference>
<dbReference type="GO" id="GO:0042450">
    <property type="term" value="P:L-arginine biosynthetic process via ornithine"/>
    <property type="evidence" value="ECO:0007669"/>
    <property type="project" value="InterPro"/>
</dbReference>
<dbReference type="InterPro" id="IPR000362">
    <property type="entry name" value="Fumarate_lyase_fam"/>
</dbReference>
<dbReference type="PANTHER" id="PTHR43814:SF1">
    <property type="entry name" value="ARGININOSUCCINATE LYASE"/>
    <property type="match status" value="1"/>
</dbReference>
<feature type="region of interest" description="Disordered" evidence="9">
    <location>
        <begin position="1"/>
        <end position="59"/>
    </location>
</feature>
<keyword evidence="5" id="KW-0055">Arginine biosynthesis</keyword>
<dbReference type="GO" id="GO:0004056">
    <property type="term" value="F:argininosuccinate lyase activity"/>
    <property type="evidence" value="ECO:0007669"/>
    <property type="project" value="UniProtKB-EC"/>
</dbReference>
<accession>A0AAW1P0F0</accession>
<keyword evidence="6" id="KW-0028">Amino-acid biosynthesis</keyword>
<dbReference type="InterPro" id="IPR009049">
    <property type="entry name" value="Argininosuccinate_lyase"/>
</dbReference>
<dbReference type="PROSITE" id="PS00163">
    <property type="entry name" value="FUMARATE_LYASES"/>
    <property type="match status" value="1"/>
</dbReference>
<gene>
    <name evidence="12" type="ORF">WJX73_009561</name>
</gene>
<organism evidence="12 13">
    <name type="scientific">Symbiochloris irregularis</name>
    <dbReference type="NCBI Taxonomy" id="706552"/>
    <lineage>
        <taxon>Eukaryota</taxon>
        <taxon>Viridiplantae</taxon>
        <taxon>Chlorophyta</taxon>
        <taxon>core chlorophytes</taxon>
        <taxon>Trebouxiophyceae</taxon>
        <taxon>Trebouxiales</taxon>
        <taxon>Trebouxiaceae</taxon>
        <taxon>Symbiochloris</taxon>
    </lineage>
</organism>
<evidence type="ECO:0000259" key="10">
    <source>
        <dbReference type="Pfam" id="PF00206"/>
    </source>
</evidence>
<feature type="domain" description="Fumarate lyase N-terminal" evidence="10">
    <location>
        <begin position="66"/>
        <end position="360"/>
    </location>
</feature>
<dbReference type="GO" id="GO:0005829">
    <property type="term" value="C:cytosol"/>
    <property type="evidence" value="ECO:0007669"/>
    <property type="project" value="TreeGrafter"/>
</dbReference>
<evidence type="ECO:0000256" key="5">
    <source>
        <dbReference type="ARBA" id="ARBA00022571"/>
    </source>
</evidence>
<dbReference type="Gene3D" id="1.10.275.10">
    <property type="entry name" value="Fumarase/aspartase (N-terminal domain)"/>
    <property type="match status" value="1"/>
</dbReference>
<dbReference type="CDD" id="cd01359">
    <property type="entry name" value="Argininosuccinate_lyase"/>
    <property type="match status" value="1"/>
</dbReference>
<dbReference type="FunFam" id="1.10.275.10:FF:000002">
    <property type="entry name" value="Argininosuccinate lyase"/>
    <property type="match status" value="1"/>
</dbReference>
<evidence type="ECO:0000256" key="9">
    <source>
        <dbReference type="SAM" id="MobiDB-lite"/>
    </source>
</evidence>
<keyword evidence="7" id="KW-0456">Lyase</keyword>
<protein>
    <recommendedName>
        <fullName evidence="4">argininosuccinate lyase</fullName>
        <ecNumber evidence="4">4.3.2.1</ecNumber>
    </recommendedName>
    <alternativeName>
        <fullName evidence="8">Arginosuccinase</fullName>
    </alternativeName>
</protein>
<comment type="caution">
    <text evidence="12">The sequence shown here is derived from an EMBL/GenBank/DDBJ whole genome shotgun (WGS) entry which is preliminary data.</text>
</comment>
<dbReference type="HAMAP" id="MF_00006">
    <property type="entry name" value="Arg_succ_lyase"/>
    <property type="match status" value="1"/>
</dbReference>
<evidence type="ECO:0000313" key="13">
    <source>
        <dbReference type="Proteomes" id="UP001465755"/>
    </source>
</evidence>
<dbReference type="EC" id="4.3.2.1" evidence="4"/>
<dbReference type="InterPro" id="IPR029419">
    <property type="entry name" value="Arg_succ_lyase_C"/>
</dbReference>
<dbReference type="Pfam" id="PF00206">
    <property type="entry name" value="Lyase_1"/>
    <property type="match status" value="1"/>
</dbReference>
<dbReference type="InterPro" id="IPR022761">
    <property type="entry name" value="Fumarate_lyase_N"/>
</dbReference>
<dbReference type="Pfam" id="PF14698">
    <property type="entry name" value="ASL_C2"/>
    <property type="match status" value="1"/>
</dbReference>
<dbReference type="FunFam" id="1.20.200.10:FF:000019">
    <property type="entry name" value="Argininosuccinate lyase chloroplastic"/>
    <property type="match status" value="1"/>
</dbReference>
<name>A0AAW1P0F0_9CHLO</name>
<proteinExistence type="inferred from homology"/>
<sequence>MLLHTQGFTTPPAAQESRSPAPHTSGLSRQVSRRFAPHQQHCTRAAATMQAEEASTSAPEKKLWGGRFTGKVDPLMERFNESLPFDKRMWREDLQGSQAYARALAKAGVLTEDEAQSIVQGLKEVGKEWESDSFKIKAGDEDIHTANERRLTEIIGSVGGKLHTGRSRNDQVATDTRLWLKNELKGIQQHMADLLKAAIARAEAEVGVVMPGFTHLQPAQTVRWSHWLLSHAAAWQRDMQRLADLLPRVSMLPLGSGALAGNSFGVDRRSIAQDLGFDGVCPNSMDAVSDRDFVLETLFFSALHLTHLSRWAEDLIIYSSGQFKFVQCSDAYATGSSLMPQKKNPDALELIRGKAGRLQGNLAGLMAVMKSAPTTYNKDFQEAWELMFDSVDTLSACVRIATGILSTIKINPERMRSGLSADMLATDLAEYLVRKGVPFRETHHLSGAAVKLAEDRGCTMFDLTHADLAQIHPMFEEDVVEVWDYDRSAEQRDTEGGSSRRSVLQQAEKLKDFLSEQGLA</sequence>
<evidence type="ECO:0000256" key="3">
    <source>
        <dbReference type="ARBA" id="ARBA00010755"/>
    </source>
</evidence>
<dbReference type="PANTHER" id="PTHR43814">
    <property type="entry name" value="ARGININOSUCCINATE LYASE"/>
    <property type="match status" value="1"/>
</dbReference>
<dbReference type="AlphaFoldDB" id="A0AAW1P0F0"/>
<feature type="domain" description="Argininosuccinate lyase C-terminal" evidence="11">
    <location>
        <begin position="423"/>
        <end position="488"/>
    </location>
</feature>
<evidence type="ECO:0000256" key="6">
    <source>
        <dbReference type="ARBA" id="ARBA00022605"/>
    </source>
</evidence>
<dbReference type="InterPro" id="IPR024083">
    <property type="entry name" value="Fumarase/histidase_N"/>
</dbReference>
<dbReference type="InterPro" id="IPR008948">
    <property type="entry name" value="L-Aspartase-like"/>
</dbReference>
<evidence type="ECO:0000259" key="11">
    <source>
        <dbReference type="Pfam" id="PF14698"/>
    </source>
</evidence>
<reference evidence="12 13" key="1">
    <citation type="journal article" date="2024" name="Nat. Commun.">
        <title>Phylogenomics reveals the evolutionary origins of lichenization in chlorophyte algae.</title>
        <authorList>
            <person name="Puginier C."/>
            <person name="Libourel C."/>
            <person name="Otte J."/>
            <person name="Skaloud P."/>
            <person name="Haon M."/>
            <person name="Grisel S."/>
            <person name="Petersen M."/>
            <person name="Berrin J.G."/>
            <person name="Delaux P.M."/>
            <person name="Dal Grande F."/>
            <person name="Keller J."/>
        </authorList>
    </citation>
    <scope>NUCLEOTIDE SEQUENCE [LARGE SCALE GENOMIC DNA]</scope>
    <source>
        <strain evidence="12 13">SAG 2036</strain>
    </source>
</reference>
<evidence type="ECO:0000256" key="4">
    <source>
        <dbReference type="ARBA" id="ARBA00012338"/>
    </source>
</evidence>
<comment type="pathway">
    <text evidence="2">Amino-acid biosynthesis; L-arginine biosynthesis; L-arginine from L-ornithine and carbamoyl phosphate: step 3/3.</text>
</comment>
<dbReference type="Proteomes" id="UP001465755">
    <property type="component" value="Unassembled WGS sequence"/>
</dbReference>
<dbReference type="PRINTS" id="PR00149">
    <property type="entry name" value="FUMRATELYASE"/>
</dbReference>
<dbReference type="SUPFAM" id="SSF48557">
    <property type="entry name" value="L-aspartase-like"/>
    <property type="match status" value="1"/>
</dbReference>
<evidence type="ECO:0000256" key="2">
    <source>
        <dbReference type="ARBA" id="ARBA00004941"/>
    </source>
</evidence>
<dbReference type="Gene3D" id="1.20.200.10">
    <property type="entry name" value="Fumarase/aspartase (Central domain)"/>
    <property type="match status" value="1"/>
</dbReference>
<dbReference type="Gene3D" id="1.10.40.30">
    <property type="entry name" value="Fumarase/aspartase (C-terminal domain)"/>
    <property type="match status" value="1"/>
</dbReference>